<reference evidence="1 2" key="1">
    <citation type="submission" date="2020-08" db="EMBL/GenBank/DDBJ databases">
        <title>Genomic Encyclopedia of Type Strains, Phase IV (KMG-IV): sequencing the most valuable type-strain genomes for metagenomic binning, comparative biology and taxonomic classification.</title>
        <authorList>
            <person name="Goeker M."/>
        </authorList>
    </citation>
    <scope>NUCLEOTIDE SEQUENCE [LARGE SCALE GENOMIC DNA]</scope>
    <source>
        <strain evidence="1 2">DSM 12252</strain>
    </source>
</reference>
<keyword evidence="2" id="KW-1185">Reference proteome</keyword>
<evidence type="ECO:0000313" key="1">
    <source>
        <dbReference type="EMBL" id="MBB5031413.1"/>
    </source>
</evidence>
<dbReference type="EMBL" id="JACHIG010000001">
    <property type="protein sequence ID" value="MBB5031413.1"/>
    <property type="molecule type" value="Genomic_DNA"/>
</dbReference>
<evidence type="ECO:0000313" key="2">
    <source>
        <dbReference type="Proteomes" id="UP000590740"/>
    </source>
</evidence>
<dbReference type="RefSeq" id="WP_184338340.1">
    <property type="nucleotide sequence ID" value="NZ_JACHIG010000001.1"/>
</dbReference>
<name>A0A7W8DIT8_9BACT</name>
<dbReference type="Proteomes" id="UP000590740">
    <property type="component" value="Unassembled WGS sequence"/>
</dbReference>
<comment type="caution">
    <text evidence="1">The sequence shown here is derived from an EMBL/GenBank/DDBJ whole genome shotgun (WGS) entry which is preliminary data.</text>
</comment>
<protein>
    <submittedName>
        <fullName evidence="1">Uncharacterized protein</fullName>
    </submittedName>
</protein>
<dbReference type="AlphaFoldDB" id="A0A7W8DIT8"/>
<gene>
    <name evidence="1" type="ORF">HNQ65_000967</name>
</gene>
<sequence>MASAIGGTQIAARQWLEAGFSPGDAAAYTRAGCFDVDRTAKLKEAQIAPHLLASSGLAWDYCSGCVTLTELQRLIVPDTRGCALLLN</sequence>
<accession>A0A7W8DIT8</accession>
<organism evidence="1 2">
    <name type="scientific">Prosthecobacter vanneervenii</name>
    <dbReference type="NCBI Taxonomy" id="48466"/>
    <lineage>
        <taxon>Bacteria</taxon>
        <taxon>Pseudomonadati</taxon>
        <taxon>Verrucomicrobiota</taxon>
        <taxon>Verrucomicrobiia</taxon>
        <taxon>Verrucomicrobiales</taxon>
        <taxon>Verrucomicrobiaceae</taxon>
        <taxon>Prosthecobacter</taxon>
    </lineage>
</organism>
<proteinExistence type="predicted"/>